<dbReference type="Proteomes" id="UP000758701">
    <property type="component" value="Unassembled WGS sequence"/>
</dbReference>
<evidence type="ECO:0000256" key="2">
    <source>
        <dbReference type="SAM" id="MobiDB-lite"/>
    </source>
</evidence>
<evidence type="ECO:0000313" key="3">
    <source>
        <dbReference type="EMBL" id="MBZ6151465.1"/>
    </source>
</evidence>
<protein>
    <submittedName>
        <fullName evidence="3">Uncharacterized protein</fullName>
    </submittedName>
</protein>
<dbReference type="RefSeq" id="WP_224310060.1">
    <property type="nucleotide sequence ID" value="NZ_JAHSST010000003.1"/>
</dbReference>
<feature type="region of interest" description="Disordered" evidence="2">
    <location>
        <begin position="96"/>
        <end position="127"/>
    </location>
</feature>
<feature type="compositionally biased region" description="Basic and acidic residues" evidence="2">
    <location>
        <begin position="114"/>
        <end position="127"/>
    </location>
</feature>
<dbReference type="EMBL" id="JAHSTP010000003">
    <property type="protein sequence ID" value="MBZ6151465.1"/>
    <property type="molecule type" value="Genomic_DNA"/>
</dbReference>
<name>A0ABS7W2G2_STROV</name>
<keyword evidence="4" id="KW-1185">Reference proteome</keyword>
<comment type="caution">
    <text evidence="3">The sequence shown here is derived from an EMBL/GenBank/DDBJ whole genome shotgun (WGS) entry which is preliminary data.</text>
</comment>
<reference evidence="3 4" key="1">
    <citation type="submission" date="2021-06" db="EMBL/GenBank/DDBJ databases">
        <title>Ecological speciation of a Streptomyces species isolated from different habitats and geographic origins.</title>
        <authorList>
            <person name="Wang J."/>
        </authorList>
    </citation>
    <scope>NUCLEOTIDE SEQUENCE [LARGE SCALE GENOMIC DNA]</scope>
    <source>
        <strain evidence="3 4">FXJ8.012</strain>
    </source>
</reference>
<sequence length="127" mass="13281">MTTPEAQPSSANAEAAKYRTKLREAEASLEAANARITAMQRREVAELAGKSLAVGADLFEIGGAELDSLLNDDGDVMPDAVQAAAEVLLAKRPGLANTHRPWGEVGGNAPGGASERKPTMADALRQR</sequence>
<gene>
    <name evidence="3" type="ORF">KVH32_09805</name>
</gene>
<evidence type="ECO:0000256" key="1">
    <source>
        <dbReference type="SAM" id="Coils"/>
    </source>
</evidence>
<evidence type="ECO:0000313" key="4">
    <source>
        <dbReference type="Proteomes" id="UP000758701"/>
    </source>
</evidence>
<proteinExistence type="predicted"/>
<accession>A0ABS7W2G2</accession>
<keyword evidence="1" id="KW-0175">Coiled coil</keyword>
<organism evidence="3 4">
    <name type="scientific">Streptomyces olivaceus</name>
    <dbReference type="NCBI Taxonomy" id="47716"/>
    <lineage>
        <taxon>Bacteria</taxon>
        <taxon>Bacillati</taxon>
        <taxon>Actinomycetota</taxon>
        <taxon>Actinomycetes</taxon>
        <taxon>Kitasatosporales</taxon>
        <taxon>Streptomycetaceae</taxon>
        <taxon>Streptomyces</taxon>
    </lineage>
</organism>
<feature type="coiled-coil region" evidence="1">
    <location>
        <begin position="15"/>
        <end position="42"/>
    </location>
</feature>